<dbReference type="EMBL" id="CP006603">
    <property type="protein sequence ID" value="AGR65293.1"/>
    <property type="molecule type" value="Genomic_DNA"/>
</dbReference>
<dbReference type="KEGG" id="lrr:N134_06410"/>
<accession>S5NE46</accession>
<dbReference type="Proteomes" id="UP000015085">
    <property type="component" value="Chromosome"/>
</dbReference>
<evidence type="ECO:0000313" key="1">
    <source>
        <dbReference type="EMBL" id="AGR65293.1"/>
    </source>
</evidence>
<proteinExistence type="predicted"/>
<dbReference type="AlphaFoldDB" id="S5NE46"/>
<evidence type="ECO:0000313" key="2">
    <source>
        <dbReference type="Proteomes" id="UP000015085"/>
    </source>
</evidence>
<organism evidence="1 2">
    <name type="scientific">Limosilactobacillus reuteri TD1</name>
    <dbReference type="NCBI Taxonomy" id="1358027"/>
    <lineage>
        <taxon>Bacteria</taxon>
        <taxon>Bacillati</taxon>
        <taxon>Bacillota</taxon>
        <taxon>Bacilli</taxon>
        <taxon>Lactobacillales</taxon>
        <taxon>Lactobacillaceae</taxon>
        <taxon>Limosilactobacillus</taxon>
    </lineage>
</organism>
<reference evidence="1 2" key="1">
    <citation type="journal article" date="2014" name="Genome Announc.">
        <title>Complete Genome Sequences of Lactobacillus johnsonii Strain N6.2 and Lactobacillus reuteri Strain TD1.</title>
        <authorList>
            <person name="Leonard M.T."/>
            <person name="Valladares R.B."/>
            <person name="Ardissone A."/>
            <person name="Gonzalez C.F."/>
            <person name="Lorca G.L."/>
            <person name="Triplett E.W."/>
        </authorList>
    </citation>
    <scope>NUCLEOTIDE SEQUENCE [LARGE SCALE GENOMIC DNA]</scope>
    <source>
        <strain evidence="1 2">TD1</strain>
    </source>
</reference>
<protein>
    <submittedName>
        <fullName evidence="1">Uncharacterized protein</fullName>
    </submittedName>
</protein>
<name>S5NE46_LIMRT</name>
<sequence length="40" mass="4659">MAYLAWCVLVIMACFLVGVIVNVTEHEKLNVLKPKYRKKH</sequence>
<gene>
    <name evidence="1" type="ORF">N134_06410</name>
</gene>
<dbReference type="RefSeq" id="WP_019253377.1">
    <property type="nucleotide sequence ID" value="NC_021872.1"/>
</dbReference>
<dbReference type="HOGENOM" id="CLU_3291636_0_0_9"/>